<keyword evidence="1" id="KW-0472">Membrane</keyword>
<dbReference type="VEuPathDB" id="PlasmoDB:POWCR01_000190300"/>
<evidence type="ECO:0000256" key="1">
    <source>
        <dbReference type="SAM" id="Phobius"/>
    </source>
</evidence>
<evidence type="ECO:0008006" key="4">
    <source>
        <dbReference type="Google" id="ProtNLM"/>
    </source>
</evidence>
<reference evidence="2 3" key="1">
    <citation type="submission" date="2016-06" db="EMBL/GenBank/DDBJ databases">
        <authorList>
            <consortium name="Pathogen Informatics"/>
        </authorList>
    </citation>
    <scope>NUCLEOTIDE SEQUENCE [LARGE SCALE GENOMIC DNA]</scope>
</reference>
<keyword evidence="1" id="KW-0812">Transmembrane</keyword>
<evidence type="ECO:0000313" key="2">
    <source>
        <dbReference type="EMBL" id="SBT74182.1"/>
    </source>
</evidence>
<feature type="transmembrane region" description="Helical" evidence="1">
    <location>
        <begin position="61"/>
        <end position="80"/>
    </location>
</feature>
<accession>A0A1C3KJS7</accession>
<sequence>MKKKNNDIKNEGTFKEIYENINLLPLFSNHKIEGKLSLTSYKKVLLDQFSSEDIKVSSHSTIIIAAIFNNSSVLCILLILCKCTHTCSYIRRRIRGLEKRRINLEYDKEEGLLLQNYESQLINTDTRILHLKHYSIENS</sequence>
<protein>
    <recommendedName>
        <fullName evidence="4">PIR protein</fullName>
    </recommendedName>
</protein>
<proteinExistence type="predicted"/>
<dbReference type="Proteomes" id="UP000243200">
    <property type="component" value="Unassembled WGS sequence"/>
</dbReference>
<keyword evidence="1" id="KW-1133">Transmembrane helix</keyword>
<name>A0A1C3KJS7_PLAOA</name>
<dbReference type="AlphaFoldDB" id="A0A1C3KJS7"/>
<organism evidence="2 3">
    <name type="scientific">Plasmodium ovale</name>
    <name type="common">malaria parasite P. ovale</name>
    <dbReference type="NCBI Taxonomy" id="36330"/>
    <lineage>
        <taxon>Eukaryota</taxon>
        <taxon>Sar</taxon>
        <taxon>Alveolata</taxon>
        <taxon>Apicomplexa</taxon>
        <taxon>Aconoidasida</taxon>
        <taxon>Haemosporida</taxon>
        <taxon>Plasmodiidae</taxon>
        <taxon>Plasmodium</taxon>
        <taxon>Plasmodium (Plasmodium)</taxon>
    </lineage>
</organism>
<dbReference type="EMBL" id="FLRJ01000652">
    <property type="protein sequence ID" value="SBT74182.1"/>
    <property type="molecule type" value="Genomic_DNA"/>
</dbReference>
<gene>
    <name evidence="2" type="primary">PowCR01_000190300</name>
    <name evidence="2" type="ORF">POWCR01_000190300</name>
</gene>
<evidence type="ECO:0000313" key="3">
    <source>
        <dbReference type="Proteomes" id="UP000243200"/>
    </source>
</evidence>